<dbReference type="InterPro" id="IPR027417">
    <property type="entry name" value="P-loop_NTPase"/>
</dbReference>
<proteinExistence type="inferred from homology"/>
<dbReference type="InterPro" id="IPR003136">
    <property type="entry name" value="Cytidylate_kin"/>
</dbReference>
<dbReference type="NCBIfam" id="TIGR00017">
    <property type="entry name" value="cmk"/>
    <property type="match status" value="1"/>
</dbReference>
<dbReference type="SUPFAM" id="SSF52540">
    <property type="entry name" value="P-loop containing nucleoside triphosphate hydrolases"/>
    <property type="match status" value="1"/>
</dbReference>
<dbReference type="EMBL" id="SRME01000001">
    <property type="protein sequence ID" value="TGG89325.1"/>
    <property type="molecule type" value="Genomic_DNA"/>
</dbReference>
<comment type="caution">
    <text evidence="10">The sequence shown here is derived from an EMBL/GenBank/DDBJ whole genome shotgun (WGS) entry which is preliminary data.</text>
</comment>
<dbReference type="InterPro" id="IPR011994">
    <property type="entry name" value="Cytidylate_kinase_dom"/>
</dbReference>
<protein>
    <recommendedName>
        <fullName evidence="8">Cytidylate kinase</fullName>
        <shortName evidence="8">CK</shortName>
        <ecNumber evidence="8">2.7.4.25</ecNumber>
    </recommendedName>
    <alternativeName>
        <fullName evidence="8">Cytidine monophosphate kinase</fullName>
        <shortName evidence="8">CMP kinase</shortName>
    </alternativeName>
</protein>
<dbReference type="CDD" id="cd02020">
    <property type="entry name" value="CMPK"/>
    <property type="match status" value="1"/>
</dbReference>
<keyword evidence="8" id="KW-0963">Cytoplasm</keyword>
<evidence type="ECO:0000256" key="1">
    <source>
        <dbReference type="ARBA" id="ARBA00009427"/>
    </source>
</evidence>
<keyword evidence="2 8" id="KW-0808">Transferase</keyword>
<name>A0A4Z0W7F9_9BACT</name>
<reference evidence="10 11" key="1">
    <citation type="submission" date="2019-04" db="EMBL/GenBank/DDBJ databases">
        <title>Draft genome sequence data and analysis of a Fermenting Bacterium, Geotoga petraea strain HO-Geo1, isolated from heavy-oil petroleum reservoir in Russia.</title>
        <authorList>
            <person name="Grouzdev D.S."/>
            <person name="Semenova E.M."/>
            <person name="Sokolova D.S."/>
            <person name="Tourova T.P."/>
            <person name="Poltaraus A.B."/>
            <person name="Nazina T.N."/>
        </authorList>
    </citation>
    <scope>NUCLEOTIDE SEQUENCE [LARGE SCALE GENOMIC DNA]</scope>
    <source>
        <strain evidence="10 11">HO-Geo1</strain>
    </source>
</reference>
<evidence type="ECO:0000256" key="6">
    <source>
        <dbReference type="ARBA" id="ARBA00047615"/>
    </source>
</evidence>
<comment type="similarity">
    <text evidence="1 8">Belongs to the cytidylate kinase family. Type 1 subfamily.</text>
</comment>
<evidence type="ECO:0000256" key="4">
    <source>
        <dbReference type="ARBA" id="ARBA00022777"/>
    </source>
</evidence>
<keyword evidence="5 8" id="KW-0067">ATP-binding</keyword>
<dbReference type="Gene3D" id="3.40.50.300">
    <property type="entry name" value="P-loop containing nucleotide triphosphate hydrolases"/>
    <property type="match status" value="1"/>
</dbReference>
<dbReference type="GO" id="GO:0005737">
    <property type="term" value="C:cytoplasm"/>
    <property type="evidence" value="ECO:0007669"/>
    <property type="project" value="UniProtKB-SubCell"/>
</dbReference>
<evidence type="ECO:0000256" key="5">
    <source>
        <dbReference type="ARBA" id="ARBA00022840"/>
    </source>
</evidence>
<evidence type="ECO:0000256" key="2">
    <source>
        <dbReference type="ARBA" id="ARBA00022679"/>
    </source>
</evidence>
<evidence type="ECO:0000256" key="8">
    <source>
        <dbReference type="HAMAP-Rule" id="MF_00238"/>
    </source>
</evidence>
<dbReference type="EC" id="2.7.4.25" evidence="8"/>
<feature type="binding site" evidence="8">
    <location>
        <begin position="9"/>
        <end position="17"/>
    </location>
    <ligand>
        <name>ATP</name>
        <dbReference type="ChEBI" id="CHEBI:30616"/>
    </ligand>
</feature>
<comment type="subcellular location">
    <subcellularLocation>
        <location evidence="8">Cytoplasm</location>
    </subcellularLocation>
</comment>
<dbReference type="HAMAP" id="MF_00238">
    <property type="entry name" value="Cytidyl_kinase_type1"/>
    <property type="match status" value="1"/>
</dbReference>
<evidence type="ECO:0000313" key="10">
    <source>
        <dbReference type="EMBL" id="TGG89325.1"/>
    </source>
</evidence>
<evidence type="ECO:0000256" key="3">
    <source>
        <dbReference type="ARBA" id="ARBA00022741"/>
    </source>
</evidence>
<evidence type="ECO:0000256" key="7">
    <source>
        <dbReference type="ARBA" id="ARBA00048478"/>
    </source>
</evidence>
<evidence type="ECO:0000259" key="9">
    <source>
        <dbReference type="Pfam" id="PF02224"/>
    </source>
</evidence>
<dbReference type="GO" id="GO:0006220">
    <property type="term" value="P:pyrimidine nucleotide metabolic process"/>
    <property type="evidence" value="ECO:0007669"/>
    <property type="project" value="UniProtKB-UniRule"/>
</dbReference>
<gene>
    <name evidence="8" type="primary">cmk</name>
    <name evidence="10" type="ORF">E4650_00350</name>
</gene>
<keyword evidence="4 8" id="KW-0418">Kinase</keyword>
<keyword evidence="3 8" id="KW-0547">Nucleotide-binding</keyword>
<dbReference type="Proteomes" id="UP000297288">
    <property type="component" value="Unassembled WGS sequence"/>
</dbReference>
<dbReference type="OrthoDB" id="9807434at2"/>
<feature type="domain" description="Cytidylate kinase" evidence="9">
    <location>
        <begin position="5"/>
        <end position="212"/>
    </location>
</feature>
<evidence type="ECO:0000313" key="11">
    <source>
        <dbReference type="Proteomes" id="UP000297288"/>
    </source>
</evidence>
<comment type="catalytic activity">
    <reaction evidence="6 8">
        <text>dCMP + ATP = dCDP + ADP</text>
        <dbReference type="Rhea" id="RHEA:25094"/>
        <dbReference type="ChEBI" id="CHEBI:30616"/>
        <dbReference type="ChEBI" id="CHEBI:57566"/>
        <dbReference type="ChEBI" id="CHEBI:58593"/>
        <dbReference type="ChEBI" id="CHEBI:456216"/>
        <dbReference type="EC" id="2.7.4.25"/>
    </reaction>
</comment>
<sequence length="222" mass="25049">MLIHIAIDGPAGSGKSTIAKKVANKLNIKYLDSGALYRIIGYFFKEKKNTLDENTIKETLDKLSISLKDDFYIVNGEKIDKQIRTANSGNYASTVAKIPEVREKVNLILRNISEKMSTVIDGRDIGTVVLPNAEYKFFLTASAEERAKRRFNELIEKGEDVNYNLILKEIKERDFNDTTRNIAPLKCAKDAIEIDTTSKNIDDVLKEILNYIDGDFDESKGC</sequence>
<comment type="catalytic activity">
    <reaction evidence="7 8">
        <text>CMP + ATP = CDP + ADP</text>
        <dbReference type="Rhea" id="RHEA:11600"/>
        <dbReference type="ChEBI" id="CHEBI:30616"/>
        <dbReference type="ChEBI" id="CHEBI:58069"/>
        <dbReference type="ChEBI" id="CHEBI:60377"/>
        <dbReference type="ChEBI" id="CHEBI:456216"/>
        <dbReference type="EC" id="2.7.4.25"/>
    </reaction>
</comment>
<dbReference type="GO" id="GO:0036430">
    <property type="term" value="F:CMP kinase activity"/>
    <property type="evidence" value="ECO:0007669"/>
    <property type="project" value="RHEA"/>
</dbReference>
<dbReference type="Pfam" id="PF02224">
    <property type="entry name" value="Cytidylate_kin"/>
    <property type="match status" value="1"/>
</dbReference>
<dbReference type="GO" id="GO:0036431">
    <property type="term" value="F:dCMP kinase activity"/>
    <property type="evidence" value="ECO:0007669"/>
    <property type="project" value="InterPro"/>
</dbReference>
<dbReference type="GO" id="GO:0005524">
    <property type="term" value="F:ATP binding"/>
    <property type="evidence" value="ECO:0007669"/>
    <property type="project" value="UniProtKB-UniRule"/>
</dbReference>
<accession>A0A4Z0W7F9</accession>
<organism evidence="10 11">
    <name type="scientific">Geotoga petraea</name>
    <dbReference type="NCBI Taxonomy" id="28234"/>
    <lineage>
        <taxon>Bacteria</taxon>
        <taxon>Thermotogati</taxon>
        <taxon>Thermotogota</taxon>
        <taxon>Thermotogae</taxon>
        <taxon>Petrotogales</taxon>
        <taxon>Petrotogaceae</taxon>
        <taxon>Geotoga</taxon>
    </lineage>
</organism>
<dbReference type="AlphaFoldDB" id="A0A4Z0W7F9"/>